<keyword evidence="4 6" id="KW-0808">Transferase</keyword>
<comment type="caution">
    <text evidence="6">Lacks conserved residue(s) required for the propagation of feature annotation.</text>
</comment>
<evidence type="ECO:0000256" key="1">
    <source>
        <dbReference type="ARBA" id="ARBA00022490"/>
    </source>
</evidence>
<name>A0A9W6GL47_9FUSO</name>
<evidence type="ECO:0000256" key="3">
    <source>
        <dbReference type="ARBA" id="ARBA00022603"/>
    </source>
</evidence>
<feature type="binding site" evidence="6">
    <location>
        <begin position="128"/>
        <end position="129"/>
    </location>
    <ligand>
        <name>S-adenosyl-L-methionine</name>
        <dbReference type="ChEBI" id="CHEBI:59789"/>
    </ligand>
</feature>
<dbReference type="Pfam" id="PF02527">
    <property type="entry name" value="GidB"/>
    <property type="match status" value="1"/>
</dbReference>
<reference evidence="7" key="1">
    <citation type="submission" date="2022-12" db="EMBL/GenBank/DDBJ databases">
        <title>Reference genome sequencing for broad-spectrum identification of bacterial and archaeal isolates by mass spectrometry.</title>
        <authorList>
            <person name="Sekiguchi Y."/>
            <person name="Tourlousse D.M."/>
        </authorList>
    </citation>
    <scope>NUCLEOTIDE SEQUENCE</scope>
    <source>
        <strain evidence="7">10succ1</strain>
    </source>
</reference>
<evidence type="ECO:0000256" key="6">
    <source>
        <dbReference type="HAMAP-Rule" id="MF_00074"/>
    </source>
</evidence>
<evidence type="ECO:0000256" key="5">
    <source>
        <dbReference type="ARBA" id="ARBA00022691"/>
    </source>
</evidence>
<dbReference type="GO" id="GO:0070043">
    <property type="term" value="F:rRNA (guanine-N7-)-methyltransferase activity"/>
    <property type="evidence" value="ECO:0007669"/>
    <property type="project" value="UniProtKB-UniRule"/>
</dbReference>
<sequence>MELREYFVEGLNIIGVELTEEIIDRLMKYAELLMETNKHTNLTAIRDEKDLIEKHFLDSMLVQKLIREDMTSAMDIGTGAGFPGMVLAICNPQIRFTLMDSVGKKTKFLEMVRDDLGLTNVEVVNERAEEYIKKDGRRESYDLGLCRGVSKLNVILEYMVPFLKVDGDFYALKMEGTGEELEAENALKVLSTEILGTEVFHLPYCKDVRHIIRMKKREKTDSKYPRRTGIPLKRPL</sequence>
<keyword evidence="1 6" id="KW-0963">Cytoplasm</keyword>
<dbReference type="RefSeq" id="WP_281834416.1">
    <property type="nucleotide sequence ID" value="NZ_BSDY01000005.1"/>
</dbReference>
<evidence type="ECO:0000313" key="7">
    <source>
        <dbReference type="EMBL" id="GLI55746.1"/>
    </source>
</evidence>
<feature type="binding site" evidence="6">
    <location>
        <position position="147"/>
    </location>
    <ligand>
        <name>S-adenosyl-L-methionine</name>
        <dbReference type="ChEBI" id="CHEBI:59789"/>
    </ligand>
</feature>
<dbReference type="InterPro" id="IPR029063">
    <property type="entry name" value="SAM-dependent_MTases_sf"/>
</dbReference>
<evidence type="ECO:0000256" key="2">
    <source>
        <dbReference type="ARBA" id="ARBA00022552"/>
    </source>
</evidence>
<dbReference type="Proteomes" id="UP001144471">
    <property type="component" value="Unassembled WGS sequence"/>
</dbReference>
<evidence type="ECO:0000256" key="4">
    <source>
        <dbReference type="ARBA" id="ARBA00022679"/>
    </source>
</evidence>
<protein>
    <recommendedName>
        <fullName evidence="6">Ribosomal RNA small subunit methyltransferase G</fullName>
        <ecNumber evidence="6">2.1.1.-</ecNumber>
    </recommendedName>
    <alternativeName>
        <fullName evidence="6">16S rRNA 7-methylguanosine methyltransferase</fullName>
        <shortName evidence="6">16S rRNA m7G methyltransferase</shortName>
    </alternativeName>
</protein>
<dbReference type="NCBIfam" id="TIGR00138">
    <property type="entry name" value="rsmG_gidB"/>
    <property type="match status" value="1"/>
</dbReference>
<dbReference type="EMBL" id="BSDY01000005">
    <property type="protein sequence ID" value="GLI55746.1"/>
    <property type="molecule type" value="Genomic_DNA"/>
</dbReference>
<keyword evidence="8" id="KW-1185">Reference proteome</keyword>
<proteinExistence type="inferred from homology"/>
<gene>
    <name evidence="6 7" type="primary">rsmG</name>
    <name evidence="7" type="ORF">PM10SUCC1_12600</name>
</gene>
<dbReference type="SUPFAM" id="SSF53335">
    <property type="entry name" value="S-adenosyl-L-methionine-dependent methyltransferases"/>
    <property type="match status" value="1"/>
</dbReference>
<dbReference type="Gene3D" id="3.40.50.150">
    <property type="entry name" value="Vaccinia Virus protein VP39"/>
    <property type="match status" value="1"/>
</dbReference>
<keyword evidence="2 6" id="KW-0698">rRNA processing</keyword>
<keyword evidence="3 6" id="KW-0489">Methyltransferase</keyword>
<dbReference type="EC" id="2.1.1.-" evidence="6"/>
<comment type="similarity">
    <text evidence="6">Belongs to the methyltransferase superfamily. RNA methyltransferase RsmG family.</text>
</comment>
<dbReference type="GO" id="GO:0005829">
    <property type="term" value="C:cytosol"/>
    <property type="evidence" value="ECO:0007669"/>
    <property type="project" value="TreeGrafter"/>
</dbReference>
<dbReference type="PANTHER" id="PTHR31760">
    <property type="entry name" value="S-ADENOSYL-L-METHIONINE-DEPENDENT METHYLTRANSFERASES SUPERFAMILY PROTEIN"/>
    <property type="match status" value="1"/>
</dbReference>
<feature type="binding site" evidence="6">
    <location>
        <position position="77"/>
    </location>
    <ligand>
        <name>S-adenosyl-L-methionine</name>
        <dbReference type="ChEBI" id="CHEBI:59789"/>
    </ligand>
</feature>
<dbReference type="FunFam" id="3.40.50.150:FF:000041">
    <property type="entry name" value="Ribosomal RNA small subunit methyltransferase G"/>
    <property type="match status" value="1"/>
</dbReference>
<dbReference type="HAMAP" id="MF_00074">
    <property type="entry name" value="16SrRNA_methyltr_G"/>
    <property type="match status" value="1"/>
</dbReference>
<dbReference type="PANTHER" id="PTHR31760:SF0">
    <property type="entry name" value="S-ADENOSYL-L-METHIONINE-DEPENDENT METHYLTRANSFERASES SUPERFAMILY PROTEIN"/>
    <property type="match status" value="1"/>
</dbReference>
<comment type="subcellular location">
    <subcellularLocation>
        <location evidence="6">Cytoplasm</location>
    </subcellularLocation>
</comment>
<organism evidence="7 8">
    <name type="scientific">Propionigenium maris DSM 9537</name>
    <dbReference type="NCBI Taxonomy" id="1123000"/>
    <lineage>
        <taxon>Bacteria</taxon>
        <taxon>Fusobacteriati</taxon>
        <taxon>Fusobacteriota</taxon>
        <taxon>Fusobacteriia</taxon>
        <taxon>Fusobacteriales</taxon>
        <taxon>Fusobacteriaceae</taxon>
        <taxon>Propionigenium</taxon>
    </lineage>
</organism>
<feature type="binding site" evidence="6">
    <location>
        <position position="82"/>
    </location>
    <ligand>
        <name>S-adenosyl-L-methionine</name>
        <dbReference type="ChEBI" id="CHEBI:59789"/>
    </ligand>
</feature>
<dbReference type="AlphaFoldDB" id="A0A9W6GL47"/>
<accession>A0A9W6GL47</accession>
<dbReference type="InterPro" id="IPR003682">
    <property type="entry name" value="rRNA_ssu_MeTfrase_G"/>
</dbReference>
<evidence type="ECO:0000313" key="8">
    <source>
        <dbReference type="Proteomes" id="UP001144471"/>
    </source>
</evidence>
<keyword evidence="5 6" id="KW-0949">S-adenosyl-L-methionine</keyword>
<comment type="function">
    <text evidence="6">Specifically methylates the N7 position of a guanine in 16S rRNA.</text>
</comment>
<comment type="caution">
    <text evidence="7">The sequence shown here is derived from an EMBL/GenBank/DDBJ whole genome shotgun (WGS) entry which is preliminary data.</text>
</comment>
<dbReference type="PIRSF" id="PIRSF003078">
    <property type="entry name" value="GidB"/>
    <property type="match status" value="1"/>
</dbReference>